<evidence type="ECO:0000256" key="4">
    <source>
        <dbReference type="ARBA" id="ARBA00022692"/>
    </source>
</evidence>
<keyword evidence="4 9" id="KW-0812">Transmembrane</keyword>
<dbReference type="InterPro" id="IPR003593">
    <property type="entry name" value="AAA+_ATPase"/>
</dbReference>
<proteinExistence type="predicted"/>
<dbReference type="SUPFAM" id="SSF52540">
    <property type="entry name" value="P-loop containing nucleoside triphosphate hydrolases"/>
    <property type="match status" value="1"/>
</dbReference>
<evidence type="ECO:0000256" key="2">
    <source>
        <dbReference type="ARBA" id="ARBA00022448"/>
    </source>
</evidence>
<dbReference type="GO" id="GO:0016887">
    <property type="term" value="F:ATP hydrolysis activity"/>
    <property type="evidence" value="ECO:0007669"/>
    <property type="project" value="InterPro"/>
</dbReference>
<dbReference type="EMBL" id="LNQB01000063">
    <property type="protein sequence ID" value="OAP47959.1"/>
    <property type="molecule type" value="Genomic_DNA"/>
</dbReference>
<sequence>MTIATTKSTHPATQRLTIHFRVSLIAFALLALIVPLISPSGTVVMMASAIGIASLVSIGLVVLTGVGGMTSFGQAALMGIGAYTTAVLCLKFGWSPWLCLPAAILATGAASAAIGLFTIRLSGHFLPLGTIAWALSLYYLFGASEFLGGYGGLSGIPAPWIGSYSLEDPRMFYPVIWLIVAVVVVLTLNLFDSRVGRIIRSLRAGRTAVESFGANTQQLKLFVFVYAGVLAGTAGWLMAMFTRSVSASPFGLNAGIEYLLMAVIGGAGNVFGAIFGAGLVVVLRNYLQDLLPFLSPAAGNATIIVFGAILVLLLMKMPQGVWGAVVRRMPFRTVKSHPDIADVGLERQPMPPAGADLLRVKGLERRYGGLIAVNNVDFTIRAGAITGLIGPNGAGKSTTFNLTTGHVRPTAGKVFFLGGDVTGITPREVAGKRVARSFQHVKLVPDMNVLDNVAVGAHLRSRKGVCSGMLRLDRHEEARIRAEAMAALQRVGLADKAWVETGTLALGQMRIVEIARALCMDPVLLLLDEPAAGLRHHEKRALLTLLRELAAGGMTILIVEHDMGFVMELTDHLVVLNFGVRIADGTPAEVRSNPAVLAAYLGGGE</sequence>
<dbReference type="OrthoDB" id="9805029at2"/>
<evidence type="ECO:0000256" key="3">
    <source>
        <dbReference type="ARBA" id="ARBA00022475"/>
    </source>
</evidence>
<keyword evidence="7 9" id="KW-1133">Transmembrane helix</keyword>
<evidence type="ECO:0000256" key="6">
    <source>
        <dbReference type="ARBA" id="ARBA00022840"/>
    </source>
</evidence>
<feature type="transmembrane region" description="Helical" evidence="9">
    <location>
        <begin position="20"/>
        <end position="37"/>
    </location>
</feature>
<feature type="transmembrane region" description="Helical" evidence="9">
    <location>
        <begin position="290"/>
        <end position="315"/>
    </location>
</feature>
<feature type="transmembrane region" description="Helical" evidence="9">
    <location>
        <begin position="100"/>
        <end position="119"/>
    </location>
</feature>
<dbReference type="Proteomes" id="UP000078507">
    <property type="component" value="Unassembled WGS sequence"/>
</dbReference>
<reference evidence="11 12" key="1">
    <citation type="submission" date="2015-11" db="EMBL/GenBank/DDBJ databases">
        <title>Ensifer anhuiense sp. nov., an effective nitrogen fixation bacterium with Glycine soja.</title>
        <authorList>
            <person name="Yan H."/>
            <person name="Chen W."/>
        </authorList>
    </citation>
    <scope>NUCLEOTIDE SEQUENCE [LARGE SCALE GENOMIC DNA]</scope>
    <source>
        <strain evidence="11 12">LMG 7837</strain>
    </source>
</reference>
<gene>
    <name evidence="11" type="ORF">ATB98_00940</name>
</gene>
<evidence type="ECO:0000256" key="5">
    <source>
        <dbReference type="ARBA" id="ARBA00022741"/>
    </source>
</evidence>
<evidence type="ECO:0000256" key="8">
    <source>
        <dbReference type="ARBA" id="ARBA00023136"/>
    </source>
</evidence>
<dbReference type="InterPro" id="IPR003439">
    <property type="entry name" value="ABC_transporter-like_ATP-bd"/>
</dbReference>
<accession>A0A178YK94</accession>
<keyword evidence="6" id="KW-0067">ATP-binding</keyword>
<dbReference type="InterPro" id="IPR027417">
    <property type="entry name" value="P-loop_NTPase"/>
</dbReference>
<dbReference type="InterPro" id="IPR043428">
    <property type="entry name" value="LivM-like"/>
</dbReference>
<keyword evidence="5" id="KW-0547">Nucleotide-binding</keyword>
<evidence type="ECO:0000256" key="9">
    <source>
        <dbReference type="SAM" id="Phobius"/>
    </source>
</evidence>
<dbReference type="PANTHER" id="PTHR45772:SF2">
    <property type="entry name" value="ABC TRANSPORTER ATP-BINDING PROTEIN"/>
    <property type="match status" value="1"/>
</dbReference>
<dbReference type="GO" id="GO:0005524">
    <property type="term" value="F:ATP binding"/>
    <property type="evidence" value="ECO:0007669"/>
    <property type="project" value="UniProtKB-KW"/>
</dbReference>
<evidence type="ECO:0000313" key="11">
    <source>
        <dbReference type="EMBL" id="OAP47959.1"/>
    </source>
</evidence>
<dbReference type="GO" id="GO:0005886">
    <property type="term" value="C:plasma membrane"/>
    <property type="evidence" value="ECO:0007669"/>
    <property type="project" value="UniProtKB-SubCell"/>
</dbReference>
<dbReference type="Gene3D" id="3.40.50.300">
    <property type="entry name" value="P-loop containing nucleotide triphosphate hydrolases"/>
    <property type="match status" value="1"/>
</dbReference>
<dbReference type="Pfam" id="PF00005">
    <property type="entry name" value="ABC_tran"/>
    <property type="match status" value="1"/>
</dbReference>
<dbReference type="InterPro" id="IPR032823">
    <property type="entry name" value="BCA_ABC_TP_C"/>
</dbReference>
<dbReference type="SMART" id="SM00382">
    <property type="entry name" value="AAA"/>
    <property type="match status" value="1"/>
</dbReference>
<dbReference type="RefSeq" id="WP_066870987.1">
    <property type="nucleotide sequence ID" value="NZ_LNQB01000063.1"/>
</dbReference>
<dbReference type="InterPro" id="IPR051120">
    <property type="entry name" value="ABC_AA/LPS_Transport"/>
</dbReference>
<dbReference type="PROSITE" id="PS50893">
    <property type="entry name" value="ABC_TRANSPORTER_2"/>
    <property type="match status" value="1"/>
</dbReference>
<feature type="transmembrane region" description="Helical" evidence="9">
    <location>
        <begin position="131"/>
        <end position="151"/>
    </location>
</feature>
<evidence type="ECO:0000256" key="1">
    <source>
        <dbReference type="ARBA" id="ARBA00004651"/>
    </source>
</evidence>
<dbReference type="CDD" id="cd03219">
    <property type="entry name" value="ABC_Mj1267_LivG_branched"/>
    <property type="match status" value="1"/>
</dbReference>
<dbReference type="AlphaFoldDB" id="A0A178YK94"/>
<dbReference type="FunFam" id="3.40.50.300:FF:000421">
    <property type="entry name" value="Branched-chain amino acid ABC transporter ATP-binding protein"/>
    <property type="match status" value="1"/>
</dbReference>
<dbReference type="Pfam" id="PF12399">
    <property type="entry name" value="BCA_ABC_TP_C"/>
    <property type="match status" value="1"/>
</dbReference>
<evidence type="ECO:0000256" key="7">
    <source>
        <dbReference type="ARBA" id="ARBA00022989"/>
    </source>
</evidence>
<comment type="subcellular location">
    <subcellularLocation>
        <location evidence="1">Cell membrane</location>
        <topology evidence="1">Multi-pass membrane protein</topology>
    </subcellularLocation>
</comment>
<keyword evidence="12" id="KW-1185">Reference proteome</keyword>
<name>A0A178YK94_SINSA</name>
<evidence type="ECO:0000313" key="12">
    <source>
        <dbReference type="Proteomes" id="UP000078507"/>
    </source>
</evidence>
<evidence type="ECO:0000259" key="10">
    <source>
        <dbReference type="PROSITE" id="PS50893"/>
    </source>
</evidence>
<comment type="caution">
    <text evidence="11">The sequence shown here is derived from an EMBL/GenBank/DDBJ whole genome shotgun (WGS) entry which is preliminary data.</text>
</comment>
<feature type="transmembrane region" description="Helical" evidence="9">
    <location>
        <begin position="221"/>
        <end position="239"/>
    </location>
</feature>
<organism evidence="11 12">
    <name type="scientific">Sinorhizobium saheli</name>
    <dbReference type="NCBI Taxonomy" id="36856"/>
    <lineage>
        <taxon>Bacteria</taxon>
        <taxon>Pseudomonadati</taxon>
        <taxon>Pseudomonadota</taxon>
        <taxon>Alphaproteobacteria</taxon>
        <taxon>Hyphomicrobiales</taxon>
        <taxon>Rhizobiaceae</taxon>
        <taxon>Sinorhizobium/Ensifer group</taxon>
        <taxon>Sinorhizobium</taxon>
    </lineage>
</organism>
<feature type="domain" description="ABC transporter" evidence="10">
    <location>
        <begin position="358"/>
        <end position="603"/>
    </location>
</feature>
<feature type="transmembrane region" description="Helical" evidence="9">
    <location>
        <begin position="43"/>
        <end position="63"/>
    </location>
</feature>
<feature type="transmembrane region" description="Helical" evidence="9">
    <location>
        <begin position="75"/>
        <end position="94"/>
    </location>
</feature>
<dbReference type="CDD" id="cd06581">
    <property type="entry name" value="TM_PBP1_LivM_like"/>
    <property type="match status" value="1"/>
</dbReference>
<protein>
    <recommendedName>
        <fullName evidence="10">ABC transporter domain-containing protein</fullName>
    </recommendedName>
</protein>
<keyword evidence="3" id="KW-1003">Cell membrane</keyword>
<feature type="transmembrane region" description="Helical" evidence="9">
    <location>
        <begin position="259"/>
        <end position="283"/>
    </location>
</feature>
<dbReference type="PANTHER" id="PTHR45772">
    <property type="entry name" value="CONSERVED COMPONENT OF ABC TRANSPORTER FOR NATURAL AMINO ACIDS-RELATED"/>
    <property type="match status" value="1"/>
</dbReference>
<feature type="transmembrane region" description="Helical" evidence="9">
    <location>
        <begin position="171"/>
        <end position="191"/>
    </location>
</feature>
<dbReference type="GO" id="GO:0015658">
    <property type="term" value="F:branched-chain amino acid transmembrane transporter activity"/>
    <property type="evidence" value="ECO:0007669"/>
    <property type="project" value="InterPro"/>
</dbReference>
<dbReference type="InterPro" id="IPR001851">
    <property type="entry name" value="ABC_transp_permease"/>
</dbReference>
<dbReference type="STRING" id="36856.ATB98_00940"/>
<dbReference type="Pfam" id="PF02653">
    <property type="entry name" value="BPD_transp_2"/>
    <property type="match status" value="1"/>
</dbReference>
<keyword evidence="8 9" id="KW-0472">Membrane</keyword>
<keyword evidence="2" id="KW-0813">Transport</keyword>